<gene>
    <name evidence="2" type="ORF">HNR46_003527</name>
</gene>
<evidence type="ECO:0000256" key="1">
    <source>
        <dbReference type="SAM" id="Phobius"/>
    </source>
</evidence>
<dbReference type="InterPro" id="IPR025962">
    <property type="entry name" value="SdpI/YhfL"/>
</dbReference>
<protein>
    <recommendedName>
        <fullName evidence="4">SdpI family protein</fullName>
    </recommendedName>
</protein>
<sequence length="151" mass="16384">MDFLFLKIPSIGGTPFFPNLMGASNSETMLLMKMADFSSIYLGTGFLICALSLPLFFRKIPMNSFYGVRFAASYRSPEAWFAINHHGGKALLLAALPILGVGLFGRIFQNAWQDASITYASIGGAIVFSSLLTATVHSAVIARRIGRQLQG</sequence>
<dbReference type="AlphaFoldDB" id="A0A840V5M8"/>
<keyword evidence="1" id="KW-0472">Membrane</keyword>
<dbReference type="Proteomes" id="UP000557717">
    <property type="component" value="Unassembled WGS sequence"/>
</dbReference>
<accession>A0A840V5M8</accession>
<comment type="caution">
    <text evidence="2">The sequence shown here is derived from an EMBL/GenBank/DDBJ whole genome shotgun (WGS) entry which is preliminary data.</text>
</comment>
<evidence type="ECO:0000313" key="3">
    <source>
        <dbReference type="Proteomes" id="UP000557717"/>
    </source>
</evidence>
<dbReference type="Pfam" id="PF13630">
    <property type="entry name" value="SdpI"/>
    <property type="match status" value="1"/>
</dbReference>
<feature type="transmembrane region" description="Helical" evidence="1">
    <location>
        <begin position="39"/>
        <end position="57"/>
    </location>
</feature>
<reference evidence="2 3" key="1">
    <citation type="submission" date="2020-08" db="EMBL/GenBank/DDBJ databases">
        <title>Genomic Encyclopedia of Type Strains, Phase IV (KMG-IV): sequencing the most valuable type-strain genomes for metagenomic binning, comparative biology and taxonomic classification.</title>
        <authorList>
            <person name="Goeker M."/>
        </authorList>
    </citation>
    <scope>NUCLEOTIDE SEQUENCE [LARGE SCALE GENOMIC DNA]</scope>
    <source>
        <strain evidence="2 3">YC6886</strain>
    </source>
</reference>
<organism evidence="2 3">
    <name type="scientific">Haloferula luteola</name>
    <dbReference type="NCBI Taxonomy" id="595692"/>
    <lineage>
        <taxon>Bacteria</taxon>
        <taxon>Pseudomonadati</taxon>
        <taxon>Verrucomicrobiota</taxon>
        <taxon>Verrucomicrobiia</taxon>
        <taxon>Verrucomicrobiales</taxon>
        <taxon>Verrucomicrobiaceae</taxon>
        <taxon>Haloferula</taxon>
    </lineage>
</organism>
<keyword evidence="1" id="KW-1133">Transmembrane helix</keyword>
<feature type="transmembrane region" description="Helical" evidence="1">
    <location>
        <begin position="90"/>
        <end position="108"/>
    </location>
</feature>
<name>A0A840V5M8_9BACT</name>
<feature type="transmembrane region" description="Helical" evidence="1">
    <location>
        <begin position="120"/>
        <end position="142"/>
    </location>
</feature>
<proteinExistence type="predicted"/>
<keyword evidence="1" id="KW-0812">Transmembrane</keyword>
<evidence type="ECO:0000313" key="2">
    <source>
        <dbReference type="EMBL" id="MBB5353272.1"/>
    </source>
</evidence>
<evidence type="ECO:0008006" key="4">
    <source>
        <dbReference type="Google" id="ProtNLM"/>
    </source>
</evidence>
<dbReference type="RefSeq" id="WP_221285241.1">
    <property type="nucleotide sequence ID" value="NZ_JACHFD010000023.1"/>
</dbReference>
<dbReference type="EMBL" id="JACHFD010000023">
    <property type="protein sequence ID" value="MBB5353272.1"/>
    <property type="molecule type" value="Genomic_DNA"/>
</dbReference>
<keyword evidence="3" id="KW-1185">Reference proteome</keyword>